<dbReference type="AlphaFoldDB" id="A0A2Z4UDR3"/>
<dbReference type="KEGG" id="blau:DQQ01_14705"/>
<keyword evidence="2" id="KW-1185">Reference proteome</keyword>
<protein>
    <submittedName>
        <fullName evidence="1">Uncharacterized protein</fullName>
    </submittedName>
</protein>
<evidence type="ECO:0000313" key="2">
    <source>
        <dbReference type="Proteomes" id="UP000250003"/>
    </source>
</evidence>
<dbReference type="EMBL" id="CP030280">
    <property type="protein sequence ID" value="AWY99161.1"/>
    <property type="molecule type" value="Genomic_DNA"/>
</dbReference>
<organism evidence="1 2">
    <name type="scientific">Blautia argi</name>
    <dbReference type="NCBI Taxonomy" id="1912897"/>
    <lineage>
        <taxon>Bacteria</taxon>
        <taxon>Bacillati</taxon>
        <taxon>Bacillota</taxon>
        <taxon>Clostridia</taxon>
        <taxon>Lachnospirales</taxon>
        <taxon>Lachnospiraceae</taxon>
        <taxon>Blautia</taxon>
    </lineage>
</organism>
<dbReference type="OrthoDB" id="2050678at2"/>
<name>A0A2Z4UDR3_9FIRM</name>
<reference evidence="2" key="1">
    <citation type="submission" date="2018-06" db="EMBL/GenBank/DDBJ databases">
        <title>Description of Blautia argi sp. nov., a new anaerobic isolated from dog feces.</title>
        <authorList>
            <person name="Chang Y.-H."/>
            <person name="Paek J."/>
            <person name="Shin Y."/>
        </authorList>
    </citation>
    <scope>NUCLEOTIDE SEQUENCE [LARGE SCALE GENOMIC DNA]</scope>
    <source>
        <strain evidence="2">KCTC 15426</strain>
    </source>
</reference>
<proteinExistence type="predicted"/>
<accession>A0A2Z4UDR3</accession>
<dbReference type="RefSeq" id="WP_111920605.1">
    <property type="nucleotide sequence ID" value="NZ_CP030280.1"/>
</dbReference>
<gene>
    <name evidence="1" type="ORF">DQQ01_14705</name>
</gene>
<sequence length="117" mass="14004">MGIWRNVTDTFSEERRHYSNTYLEICEVYDEAVEVSIFSADNNQYEIYVSYGIMYGIIYCSQEEAYEKFEEIKRVLEKDYEENKEPSNQFINEFAKIYGLCLPNDIFFDAPSLFELF</sequence>
<dbReference type="Proteomes" id="UP000250003">
    <property type="component" value="Chromosome"/>
</dbReference>
<evidence type="ECO:0000313" key="1">
    <source>
        <dbReference type="EMBL" id="AWY99161.1"/>
    </source>
</evidence>